<proteinExistence type="predicted"/>
<accession>A0A4R4DQI2</accession>
<dbReference type="AlphaFoldDB" id="A0A4R4DQI2"/>
<gene>
    <name evidence="2" type="ORF">EXY23_06935</name>
</gene>
<protein>
    <submittedName>
        <fullName evidence="2">Uncharacterized protein</fullName>
    </submittedName>
</protein>
<evidence type="ECO:0000313" key="2">
    <source>
        <dbReference type="EMBL" id="TCZ64374.1"/>
    </source>
</evidence>
<sequence length="64" mass="6860">MRLYRLLRVCGAVALLAAAVMAAMWLPAPTLPEMLRIAAAGVPALALLLLGQVLRRAERERGHG</sequence>
<reference evidence="2 3" key="1">
    <citation type="submission" date="2019-03" db="EMBL/GenBank/DDBJ databases">
        <title>Paracraurococcus aquatilis NE82 genome sequence.</title>
        <authorList>
            <person name="Zhao Y."/>
            <person name="Du Z."/>
        </authorList>
    </citation>
    <scope>NUCLEOTIDE SEQUENCE [LARGE SCALE GENOMIC DNA]</scope>
    <source>
        <strain evidence="2 3">NE82</strain>
    </source>
</reference>
<feature type="transmembrane region" description="Helical" evidence="1">
    <location>
        <begin position="7"/>
        <end position="28"/>
    </location>
</feature>
<name>A0A4R4DQI2_9PROT</name>
<comment type="caution">
    <text evidence="2">The sequence shown here is derived from an EMBL/GenBank/DDBJ whole genome shotgun (WGS) entry which is preliminary data.</text>
</comment>
<dbReference type="EMBL" id="SKBM01000005">
    <property type="protein sequence ID" value="TCZ64374.1"/>
    <property type="molecule type" value="Genomic_DNA"/>
</dbReference>
<dbReference type="Proteomes" id="UP000295023">
    <property type="component" value="Unassembled WGS sequence"/>
</dbReference>
<organism evidence="2 3">
    <name type="scientific">Roseicella aquatilis</name>
    <dbReference type="NCBI Taxonomy" id="2527868"/>
    <lineage>
        <taxon>Bacteria</taxon>
        <taxon>Pseudomonadati</taxon>
        <taxon>Pseudomonadota</taxon>
        <taxon>Alphaproteobacteria</taxon>
        <taxon>Acetobacterales</taxon>
        <taxon>Roseomonadaceae</taxon>
        <taxon>Roseicella</taxon>
    </lineage>
</organism>
<evidence type="ECO:0000256" key="1">
    <source>
        <dbReference type="SAM" id="Phobius"/>
    </source>
</evidence>
<keyword evidence="1" id="KW-0472">Membrane</keyword>
<keyword evidence="1" id="KW-1133">Transmembrane helix</keyword>
<evidence type="ECO:0000313" key="3">
    <source>
        <dbReference type="Proteomes" id="UP000295023"/>
    </source>
</evidence>
<keyword evidence="1" id="KW-0812">Transmembrane</keyword>
<feature type="transmembrane region" description="Helical" evidence="1">
    <location>
        <begin position="34"/>
        <end position="54"/>
    </location>
</feature>
<keyword evidence="3" id="KW-1185">Reference proteome</keyword>
<dbReference type="RefSeq" id="WP_132286100.1">
    <property type="nucleotide sequence ID" value="NZ_SKBM01000005.1"/>
</dbReference>